<dbReference type="InterPro" id="IPR056884">
    <property type="entry name" value="NPHP3-like_N"/>
</dbReference>
<keyword evidence="4" id="KW-1185">Reference proteome</keyword>
<gene>
    <name evidence="3" type="ORF">B0T26DRAFT_756329</name>
</gene>
<dbReference type="PANTHER" id="PTHR10039">
    <property type="entry name" value="AMELOGENIN"/>
    <property type="match status" value="1"/>
</dbReference>
<evidence type="ECO:0000259" key="2">
    <source>
        <dbReference type="Pfam" id="PF24883"/>
    </source>
</evidence>
<dbReference type="Proteomes" id="UP001172101">
    <property type="component" value="Unassembled WGS sequence"/>
</dbReference>
<dbReference type="GeneID" id="85329349"/>
<dbReference type="EMBL" id="JAUIRO010000007">
    <property type="protein sequence ID" value="KAK0706899.1"/>
    <property type="molecule type" value="Genomic_DNA"/>
</dbReference>
<evidence type="ECO:0000313" key="4">
    <source>
        <dbReference type="Proteomes" id="UP001172101"/>
    </source>
</evidence>
<dbReference type="Pfam" id="PF24883">
    <property type="entry name" value="NPHP3_N"/>
    <property type="match status" value="1"/>
</dbReference>
<dbReference type="RefSeq" id="XP_060291993.1">
    <property type="nucleotide sequence ID" value="XM_060446079.1"/>
</dbReference>
<keyword evidence="1" id="KW-0677">Repeat</keyword>
<reference evidence="3" key="1">
    <citation type="submission" date="2023-06" db="EMBL/GenBank/DDBJ databases">
        <title>Genome-scale phylogeny and comparative genomics of the fungal order Sordariales.</title>
        <authorList>
            <consortium name="Lawrence Berkeley National Laboratory"/>
            <person name="Hensen N."/>
            <person name="Bonometti L."/>
            <person name="Westerberg I."/>
            <person name="Brannstrom I.O."/>
            <person name="Guillou S."/>
            <person name="Cros-Aarteil S."/>
            <person name="Calhoun S."/>
            <person name="Haridas S."/>
            <person name="Kuo A."/>
            <person name="Mondo S."/>
            <person name="Pangilinan J."/>
            <person name="Riley R."/>
            <person name="LaButti K."/>
            <person name="Andreopoulos B."/>
            <person name="Lipzen A."/>
            <person name="Chen C."/>
            <person name="Yanf M."/>
            <person name="Daum C."/>
            <person name="Ng V."/>
            <person name="Clum A."/>
            <person name="Steindorff A."/>
            <person name="Ohm R."/>
            <person name="Martin F."/>
            <person name="Silar P."/>
            <person name="Natvig D."/>
            <person name="Lalanne C."/>
            <person name="Gautier V."/>
            <person name="Ament-velasquez S.L."/>
            <person name="Kruys A."/>
            <person name="Hutchinson M.I."/>
            <person name="Powell A.J."/>
            <person name="Barry K."/>
            <person name="Miller A.N."/>
            <person name="Grigoriev I.V."/>
            <person name="Debuchy R."/>
            <person name="Gladieux P."/>
            <person name="Thoren M.H."/>
            <person name="Johannesson H."/>
        </authorList>
    </citation>
    <scope>NUCLEOTIDE SEQUENCE</scope>
    <source>
        <strain evidence="3">SMH2392-1A</strain>
    </source>
</reference>
<feature type="domain" description="Nephrocystin 3-like N-terminal" evidence="2">
    <location>
        <begin position="284"/>
        <end position="387"/>
    </location>
</feature>
<dbReference type="AlphaFoldDB" id="A0AA40A0P5"/>
<dbReference type="PANTHER" id="PTHR10039:SF15">
    <property type="entry name" value="NACHT DOMAIN-CONTAINING PROTEIN"/>
    <property type="match status" value="1"/>
</dbReference>
<sequence>MDPTAAGQEKPISQNQWLGNEATTSEQLFDAAIQTAQHALTEEDQRHFRRFKDHRDMIKDLQADVYNFSASRTRLTRCAKKIASFSEAFAPFFDVIGVLLQVGSNFIHFLERVSEMFEELSFFLPQYQQWFQTCRLNPSIKDRGRLERALMGTELMLRPFEARFSQLKERLTMQKDWFEREAAIHEHALLDQLHGDFRHYIQDSEEKSQHRDELGQRRSDEDIKDRVHEGTGLWFLQRPEYQRLKTMDFVQSHVMPTTSDANRWLQRVLFLKDLAQTVLPSGDAPTVAYFHFDQQKKSRTNSSDEALRAIAEQLIHSHRRSRISLDALALIETDSGSGQYTPSRRDIRLAIDILLRQHPSFLVFDGIDECSEPARFLEELRSICIEHDYRAVLLGRPSVEMPYQ</sequence>
<evidence type="ECO:0000256" key="1">
    <source>
        <dbReference type="ARBA" id="ARBA00022737"/>
    </source>
</evidence>
<accession>A0AA40A0P5</accession>
<evidence type="ECO:0000313" key="3">
    <source>
        <dbReference type="EMBL" id="KAK0706899.1"/>
    </source>
</evidence>
<protein>
    <recommendedName>
        <fullName evidence="2">Nephrocystin 3-like N-terminal domain-containing protein</fullName>
    </recommendedName>
</protein>
<proteinExistence type="predicted"/>
<comment type="caution">
    <text evidence="3">The sequence shown here is derived from an EMBL/GenBank/DDBJ whole genome shotgun (WGS) entry which is preliminary data.</text>
</comment>
<name>A0AA40A0P5_9PEZI</name>
<organism evidence="3 4">
    <name type="scientific">Lasiosphaeria miniovina</name>
    <dbReference type="NCBI Taxonomy" id="1954250"/>
    <lineage>
        <taxon>Eukaryota</taxon>
        <taxon>Fungi</taxon>
        <taxon>Dikarya</taxon>
        <taxon>Ascomycota</taxon>
        <taxon>Pezizomycotina</taxon>
        <taxon>Sordariomycetes</taxon>
        <taxon>Sordariomycetidae</taxon>
        <taxon>Sordariales</taxon>
        <taxon>Lasiosphaeriaceae</taxon>
        <taxon>Lasiosphaeria</taxon>
    </lineage>
</organism>